<proteinExistence type="predicted"/>
<name>A0A380FK56_STAGA</name>
<dbReference type="Proteomes" id="UP000321057">
    <property type="component" value="Unassembled WGS sequence"/>
</dbReference>
<evidence type="ECO:0000313" key="2">
    <source>
        <dbReference type="EMBL" id="SUM33821.1"/>
    </source>
</evidence>
<reference evidence="2 3" key="1">
    <citation type="submission" date="2018-06" db="EMBL/GenBank/DDBJ databases">
        <authorList>
            <consortium name="Pathogen Informatics"/>
            <person name="Doyle S."/>
        </authorList>
    </citation>
    <scope>NUCLEOTIDE SEQUENCE [LARGE SCALE GENOMIC DNA]</scope>
    <source>
        <strain evidence="2 3">NCTC12195</strain>
    </source>
</reference>
<evidence type="ECO:0000313" key="3">
    <source>
        <dbReference type="Proteomes" id="UP000255277"/>
    </source>
</evidence>
<protein>
    <recommendedName>
        <fullName evidence="5">Phage protein</fullName>
    </recommendedName>
</protein>
<reference evidence="1 4" key="2">
    <citation type="submission" date="2019-07" db="EMBL/GenBank/DDBJ databases">
        <title>Whole genome shotgun sequence of Staphylococcus gallinarum NBRC 109767.</title>
        <authorList>
            <person name="Hosoyama A."/>
            <person name="Uohara A."/>
            <person name="Ohji S."/>
            <person name="Ichikawa N."/>
        </authorList>
    </citation>
    <scope>NUCLEOTIDE SEQUENCE [LARGE SCALE GENOMIC DNA]</scope>
    <source>
        <strain evidence="1 4">NBRC 109767</strain>
    </source>
</reference>
<evidence type="ECO:0000313" key="1">
    <source>
        <dbReference type="EMBL" id="GEQ05560.1"/>
    </source>
</evidence>
<dbReference type="EMBL" id="BKAX01000003">
    <property type="protein sequence ID" value="GEQ05560.1"/>
    <property type="molecule type" value="Genomic_DNA"/>
</dbReference>
<evidence type="ECO:0000313" key="4">
    <source>
        <dbReference type="Proteomes" id="UP000321057"/>
    </source>
</evidence>
<keyword evidence="4" id="KW-1185">Reference proteome</keyword>
<organism evidence="2 3">
    <name type="scientific">Staphylococcus gallinarum</name>
    <dbReference type="NCBI Taxonomy" id="1293"/>
    <lineage>
        <taxon>Bacteria</taxon>
        <taxon>Bacillati</taxon>
        <taxon>Bacillota</taxon>
        <taxon>Bacilli</taxon>
        <taxon>Bacillales</taxon>
        <taxon>Staphylococcaceae</taxon>
        <taxon>Staphylococcus</taxon>
    </lineage>
</organism>
<accession>A0A380FK56</accession>
<dbReference type="AlphaFoldDB" id="A0A380FK56"/>
<dbReference type="EMBL" id="UHDK01000001">
    <property type="protein sequence ID" value="SUM33821.1"/>
    <property type="molecule type" value="Genomic_DNA"/>
</dbReference>
<sequence>MEDKELNYLYESRKSYLKEKLYHSEITLDEYAKSLENYRMFLSNIIKEVNYDNK</sequence>
<gene>
    <name evidence="2" type="ORF">NCTC12195_03290</name>
    <name evidence="1" type="ORF">SGA02_13880</name>
</gene>
<evidence type="ECO:0008006" key="5">
    <source>
        <dbReference type="Google" id="ProtNLM"/>
    </source>
</evidence>
<dbReference type="Proteomes" id="UP000255277">
    <property type="component" value="Unassembled WGS sequence"/>
</dbReference>